<dbReference type="PANTHER" id="PTHR11728:SF7">
    <property type="entry name" value="GLYCEROL-3-PHOSPHATE DEHYDROGENASE 1-LIKE PROTEIN"/>
    <property type="match status" value="1"/>
</dbReference>
<dbReference type="Gene3D" id="1.10.1040.10">
    <property type="entry name" value="N-(1-d-carboxylethyl)-l-norvaline Dehydrogenase, domain 2"/>
    <property type="match status" value="1"/>
</dbReference>
<dbReference type="PANTHER" id="PTHR11728">
    <property type="entry name" value="GLYCEROL-3-PHOSPHATE DEHYDROGENASE"/>
    <property type="match status" value="1"/>
</dbReference>
<dbReference type="GO" id="GO:0005829">
    <property type="term" value="C:cytosol"/>
    <property type="evidence" value="ECO:0007669"/>
    <property type="project" value="TreeGrafter"/>
</dbReference>
<keyword evidence="4" id="KW-0520">NAD</keyword>
<dbReference type="GO" id="GO:0141152">
    <property type="term" value="F:glycerol-3-phosphate dehydrogenase (NAD+) activity"/>
    <property type="evidence" value="ECO:0007669"/>
    <property type="project" value="UniProtKB-EC"/>
</dbReference>
<dbReference type="Pfam" id="PF07479">
    <property type="entry name" value="NAD_Gly3P_dh_C"/>
    <property type="match status" value="1"/>
</dbReference>
<evidence type="ECO:0000256" key="3">
    <source>
        <dbReference type="ARBA" id="ARBA00023002"/>
    </source>
</evidence>
<dbReference type="Gene3D" id="3.40.50.720">
    <property type="entry name" value="NAD(P)-binding Rossmann-like Domain"/>
    <property type="match status" value="1"/>
</dbReference>
<dbReference type="PRINTS" id="PR00077">
    <property type="entry name" value="GPDHDRGNASE"/>
</dbReference>
<evidence type="ECO:0000259" key="7">
    <source>
        <dbReference type="Pfam" id="PF07479"/>
    </source>
</evidence>
<dbReference type="AlphaFoldDB" id="G3HB59"/>
<evidence type="ECO:0000256" key="5">
    <source>
        <dbReference type="ARBA" id="ARBA00040257"/>
    </source>
</evidence>
<keyword evidence="3" id="KW-0560">Oxidoreductase</keyword>
<proteinExistence type="inferred from homology"/>
<dbReference type="STRING" id="10029.G3HB59"/>
<comment type="catalytic activity">
    <reaction evidence="6">
        <text>sn-glycerol 3-phosphate + NAD(+) = dihydroxyacetone phosphate + NADH + H(+)</text>
        <dbReference type="Rhea" id="RHEA:11092"/>
        <dbReference type="ChEBI" id="CHEBI:15378"/>
        <dbReference type="ChEBI" id="CHEBI:57540"/>
        <dbReference type="ChEBI" id="CHEBI:57597"/>
        <dbReference type="ChEBI" id="CHEBI:57642"/>
        <dbReference type="ChEBI" id="CHEBI:57945"/>
        <dbReference type="EC" id="1.1.1.8"/>
    </reaction>
    <physiologicalReaction direction="left-to-right" evidence="6">
        <dbReference type="Rhea" id="RHEA:11093"/>
    </physiologicalReaction>
</comment>
<dbReference type="SUPFAM" id="SSF48179">
    <property type="entry name" value="6-phosphogluconate dehydrogenase C-terminal domain-like"/>
    <property type="match status" value="1"/>
</dbReference>
<evidence type="ECO:0000256" key="4">
    <source>
        <dbReference type="ARBA" id="ARBA00023027"/>
    </source>
</evidence>
<dbReference type="GO" id="GO:0006072">
    <property type="term" value="P:glycerol-3-phosphate metabolic process"/>
    <property type="evidence" value="ECO:0007669"/>
    <property type="project" value="InterPro"/>
</dbReference>
<dbReference type="FunFam" id="1.10.1040.10:FF:000004">
    <property type="entry name" value="Glycerol-3-phosphate dehydrogenase [NAD(+)]"/>
    <property type="match status" value="1"/>
</dbReference>
<protein>
    <recommendedName>
        <fullName evidence="5">Glycerol-3-phosphate dehydrogenase 1-like protein</fullName>
        <ecNumber evidence="2">1.1.1.8</ecNumber>
    </recommendedName>
</protein>
<evidence type="ECO:0000256" key="6">
    <source>
        <dbReference type="ARBA" id="ARBA00048723"/>
    </source>
</evidence>
<sequence length="133" mass="14514">MAANIASEVADEQFCEAAIGSKVPQNGLLFKELLQTPKFQVTVVEDSDTVELCKALKNIVALAVGFCHSFCHGDSTKAAVILLGFIEMIAFARTFCKGRVSMATFLESCGAADVVSTCYGGRERLLRNWRRRC</sequence>
<dbReference type="InterPro" id="IPR006109">
    <property type="entry name" value="G3P_DH_NAD-dep_C"/>
</dbReference>
<comment type="similarity">
    <text evidence="1">Belongs to the NAD-dependent glycerol-3-phosphate dehydrogenase family.</text>
</comment>
<accession>G3HB59</accession>
<gene>
    <name evidence="8" type="ORF">I79_007679</name>
</gene>
<dbReference type="InterPro" id="IPR006168">
    <property type="entry name" value="G3P_DH_NAD-dep"/>
</dbReference>
<evidence type="ECO:0000313" key="9">
    <source>
        <dbReference type="Proteomes" id="UP000001075"/>
    </source>
</evidence>
<name>G3HB59_CRIGR</name>
<dbReference type="Proteomes" id="UP000001075">
    <property type="component" value="Unassembled WGS sequence"/>
</dbReference>
<dbReference type="EMBL" id="JH000263">
    <property type="protein sequence ID" value="EGV91777.1"/>
    <property type="molecule type" value="Genomic_DNA"/>
</dbReference>
<dbReference type="InParanoid" id="G3HB59"/>
<dbReference type="InterPro" id="IPR013328">
    <property type="entry name" value="6PGD_dom2"/>
</dbReference>
<evidence type="ECO:0000256" key="1">
    <source>
        <dbReference type="ARBA" id="ARBA00011009"/>
    </source>
</evidence>
<organism evidence="8 9">
    <name type="scientific">Cricetulus griseus</name>
    <name type="common">Chinese hamster</name>
    <name type="synonym">Cricetulus barabensis griseus</name>
    <dbReference type="NCBI Taxonomy" id="10029"/>
    <lineage>
        <taxon>Eukaryota</taxon>
        <taxon>Metazoa</taxon>
        <taxon>Chordata</taxon>
        <taxon>Craniata</taxon>
        <taxon>Vertebrata</taxon>
        <taxon>Euteleostomi</taxon>
        <taxon>Mammalia</taxon>
        <taxon>Eutheria</taxon>
        <taxon>Euarchontoglires</taxon>
        <taxon>Glires</taxon>
        <taxon>Rodentia</taxon>
        <taxon>Myomorpha</taxon>
        <taxon>Muroidea</taxon>
        <taxon>Cricetidae</taxon>
        <taxon>Cricetinae</taxon>
        <taxon>Cricetulus</taxon>
    </lineage>
</organism>
<evidence type="ECO:0000256" key="2">
    <source>
        <dbReference type="ARBA" id="ARBA00013218"/>
    </source>
</evidence>
<dbReference type="InterPro" id="IPR008927">
    <property type="entry name" value="6-PGluconate_DH-like_C_sf"/>
</dbReference>
<reference evidence="9" key="1">
    <citation type="journal article" date="2011" name="Nat. Biotechnol.">
        <title>The genomic sequence of the Chinese hamster ovary (CHO)-K1 cell line.</title>
        <authorList>
            <person name="Xu X."/>
            <person name="Nagarajan H."/>
            <person name="Lewis N.E."/>
            <person name="Pan S."/>
            <person name="Cai Z."/>
            <person name="Liu X."/>
            <person name="Chen W."/>
            <person name="Xie M."/>
            <person name="Wang W."/>
            <person name="Hammond S."/>
            <person name="Andersen M.R."/>
            <person name="Neff N."/>
            <person name="Passarelli B."/>
            <person name="Koh W."/>
            <person name="Fan H.C."/>
            <person name="Wang J."/>
            <person name="Gui Y."/>
            <person name="Lee K.H."/>
            <person name="Betenbaugh M.J."/>
            <person name="Quake S.R."/>
            <person name="Famili I."/>
            <person name="Palsson B.O."/>
            <person name="Wang J."/>
        </authorList>
    </citation>
    <scope>NUCLEOTIDE SEQUENCE [LARGE SCALE GENOMIC DNA]</scope>
    <source>
        <strain evidence="9">CHO K1 cell line</strain>
    </source>
</reference>
<feature type="domain" description="Glycerol-3-phosphate dehydrogenase NAD-dependent C-terminal" evidence="7">
    <location>
        <begin position="46"/>
        <end position="124"/>
    </location>
</feature>
<dbReference type="EC" id="1.1.1.8" evidence="2"/>
<evidence type="ECO:0000313" key="8">
    <source>
        <dbReference type="EMBL" id="EGV91777.1"/>
    </source>
</evidence>
<dbReference type="GO" id="GO:0005975">
    <property type="term" value="P:carbohydrate metabolic process"/>
    <property type="evidence" value="ECO:0007669"/>
    <property type="project" value="InterPro"/>
</dbReference>